<evidence type="ECO:0000256" key="1">
    <source>
        <dbReference type="SAM" id="MobiDB-lite"/>
    </source>
</evidence>
<evidence type="ECO:0000313" key="2">
    <source>
        <dbReference type="EMBL" id="OLQ10755.1"/>
    </source>
</evidence>
<accession>A0A1Q9ETK3</accession>
<organism evidence="2 3">
    <name type="scientific">Symbiodinium microadriaticum</name>
    <name type="common">Dinoflagellate</name>
    <name type="synonym">Zooxanthella microadriatica</name>
    <dbReference type="NCBI Taxonomy" id="2951"/>
    <lineage>
        <taxon>Eukaryota</taxon>
        <taxon>Sar</taxon>
        <taxon>Alveolata</taxon>
        <taxon>Dinophyceae</taxon>
        <taxon>Suessiales</taxon>
        <taxon>Symbiodiniaceae</taxon>
        <taxon>Symbiodinium</taxon>
    </lineage>
</organism>
<feature type="compositionally biased region" description="Basic and acidic residues" evidence="1">
    <location>
        <begin position="486"/>
        <end position="495"/>
    </location>
</feature>
<sequence>MGSSVSLLVVDFPRHTVLTCLGIYSHSQVLSLECSTELGGGIAFFGRPHKLAFMNSFLVLDFPGDISSLESLLYPMQYSVLDFPSGLTMRPCLGARLPDALTAITFFWGLFWTGGHGVIGKVRKDDVGDEPRLLPLNASSLQTPEPGSQDEGSEWLGTYLLTPHYKTLVLAIKPPERTMRSALDLLQERSPDVPGTFFDTVLPLRPQRFAGIGSFVRFSSTVRNTGVGGQAVVVLDLTRVGGHYFVAVLAKELAFQALVEYIIPLTNGEEPPIEIYIGYRTRPWPASALVTLADGDVITVIRQHTPVSTPQKAEDLFADGTKWEYPQTIPRFTYGESLCVLHRDQRFLLPEHHHYGQSSVSYIAEKLRLDPHKTVMCSFAIKDLDVQGHLARSLVAVAEVPSPATTGTPREEAVDLFVLLDPRLSTSPACKVGVAGGVRRGDHVQVQGNTSLLLFPEQKTADELEEEASSSSSTSGIVSPWEDEAESHTEGHIEDDWGGPFGLTLQGVPTLDPSLPPGHSWNEGISDPEPTGPHPALPYPPEPVGPLGASPEVTTPPPAGGHVARLRIQALVYVPDYVPEIVEIETDLPTTVSAFTELLQDARLASQSSSFPDLFPVSSQSVPAFGVFVAAPQWQCDTAVVLFDCLAYDGTFFAKTVFCRLNRESLLLAAGVPPDAAVHVYLRSSLHHFNMDQRVVMQNGTLVQIARRGIVPGAGHDLADRLTTVDLWDRNAELPGPKTHYNGCFHILSEGRPFPFLVAPGRHATFKQDVAAVLGTVDHRLTIKSAAPRRIVDSYPFGYWATAVVVATEALSRVPCPPARQRETRRILVLDQRRILKGFAWRLVPGSIVPVQDVLDLYTNLCPFCHTVLAHGAPTEEVDGRMPGQQPVTWEGNGPFLLIGGLMKKFSSLRLALAKVQAWPIVFGEWRRNALEELRQEYLQLLRRWHPDKTADKAQHDGTGPNLVWRSSWDNVTLRLRTKLENLEVRSPAASLKRQACANLLRMRSFGIATGEIAEALTRQQKALLFAGAKDCASLHWVTGKAHDE</sequence>
<dbReference type="Proteomes" id="UP000186817">
    <property type="component" value="Unassembled WGS sequence"/>
</dbReference>
<feature type="compositionally biased region" description="Pro residues" evidence="1">
    <location>
        <begin position="530"/>
        <end position="544"/>
    </location>
</feature>
<name>A0A1Q9ETK3_SYMMI</name>
<feature type="region of interest" description="Disordered" evidence="1">
    <location>
        <begin position="460"/>
        <end position="499"/>
    </location>
</feature>
<gene>
    <name evidence="2" type="ORF">AK812_SmicGene5483</name>
</gene>
<comment type="caution">
    <text evidence="2">The sequence shown here is derived from an EMBL/GenBank/DDBJ whole genome shotgun (WGS) entry which is preliminary data.</text>
</comment>
<protein>
    <submittedName>
        <fullName evidence="2">Uncharacterized protein</fullName>
    </submittedName>
</protein>
<evidence type="ECO:0000313" key="3">
    <source>
        <dbReference type="Proteomes" id="UP000186817"/>
    </source>
</evidence>
<proteinExistence type="predicted"/>
<dbReference type="EMBL" id="LSRX01000072">
    <property type="protein sequence ID" value="OLQ10755.1"/>
    <property type="molecule type" value="Genomic_DNA"/>
</dbReference>
<dbReference type="AlphaFoldDB" id="A0A1Q9ETK3"/>
<reference evidence="2 3" key="1">
    <citation type="submission" date="2016-02" db="EMBL/GenBank/DDBJ databases">
        <title>Genome analysis of coral dinoflagellate symbionts highlights evolutionary adaptations to a symbiotic lifestyle.</title>
        <authorList>
            <person name="Aranda M."/>
            <person name="Li Y."/>
            <person name="Liew Y.J."/>
            <person name="Baumgarten S."/>
            <person name="Simakov O."/>
            <person name="Wilson M."/>
            <person name="Piel J."/>
            <person name="Ashoor H."/>
            <person name="Bougouffa S."/>
            <person name="Bajic V.B."/>
            <person name="Ryu T."/>
            <person name="Ravasi T."/>
            <person name="Bayer T."/>
            <person name="Micklem G."/>
            <person name="Kim H."/>
            <person name="Bhak J."/>
            <person name="Lajeunesse T.C."/>
            <person name="Voolstra C.R."/>
        </authorList>
    </citation>
    <scope>NUCLEOTIDE SEQUENCE [LARGE SCALE GENOMIC DNA]</scope>
    <source>
        <strain evidence="2 3">CCMP2467</strain>
    </source>
</reference>
<dbReference type="OrthoDB" id="412050at2759"/>
<keyword evidence="3" id="KW-1185">Reference proteome</keyword>
<feature type="region of interest" description="Disordered" evidence="1">
    <location>
        <begin position="514"/>
        <end position="549"/>
    </location>
</feature>